<dbReference type="Proteomes" id="UP001141950">
    <property type="component" value="Unassembled WGS sequence"/>
</dbReference>
<dbReference type="RefSeq" id="WP_257451064.1">
    <property type="nucleotide sequence ID" value="NZ_JANIPJ010000022.1"/>
</dbReference>
<evidence type="ECO:0000313" key="1">
    <source>
        <dbReference type="EMBL" id="MCR2807004.1"/>
    </source>
</evidence>
<accession>A0A9X2SAS0</accession>
<dbReference type="EMBL" id="JANIPJ010000022">
    <property type="protein sequence ID" value="MCR2807004.1"/>
    <property type="molecule type" value="Genomic_DNA"/>
</dbReference>
<reference evidence="1" key="1">
    <citation type="submission" date="2022-08" db="EMBL/GenBank/DDBJ databases">
        <title>The genomic sequence of strain Paenibacillus sp. SCIV0701.</title>
        <authorList>
            <person name="Zhao H."/>
        </authorList>
    </citation>
    <scope>NUCLEOTIDE SEQUENCE</scope>
    <source>
        <strain evidence="1">SCIV0701</strain>
    </source>
</reference>
<comment type="caution">
    <text evidence="1">The sequence shown here is derived from an EMBL/GenBank/DDBJ whole genome shotgun (WGS) entry which is preliminary data.</text>
</comment>
<keyword evidence="2" id="KW-1185">Reference proteome</keyword>
<sequence length="219" mass="25546">MTFEEAYAQFLKEQLKDASGRRIEMLSKDMTAEKKLFKEILWPAFKTFKGFKLQYELVTFTGITIFVDIFYVPLGIAFESEGFVAHSENITRDRFDFERFRVRTIANKGYIYYPFTWDEMNKKPDKCRTSLFELLGILHSLNRQELNVYERAVLQFAAYINRPIRISDVMQCIGKGEVFSRKVLKGLYSKSMIVPLKPDKKRNHAYILAGSGTSNLVNI</sequence>
<evidence type="ECO:0000313" key="2">
    <source>
        <dbReference type="Proteomes" id="UP001141950"/>
    </source>
</evidence>
<gene>
    <name evidence="1" type="ORF">NQZ67_24260</name>
</gene>
<name>A0A9X2SAS0_9BACL</name>
<protein>
    <submittedName>
        <fullName evidence="1">Uncharacterized protein</fullName>
    </submittedName>
</protein>
<proteinExistence type="predicted"/>
<organism evidence="1 2">
    <name type="scientific">Paenibacillus soyae</name>
    <dbReference type="NCBI Taxonomy" id="2969249"/>
    <lineage>
        <taxon>Bacteria</taxon>
        <taxon>Bacillati</taxon>
        <taxon>Bacillota</taxon>
        <taxon>Bacilli</taxon>
        <taxon>Bacillales</taxon>
        <taxon>Paenibacillaceae</taxon>
        <taxon>Paenibacillus</taxon>
    </lineage>
</organism>
<dbReference type="AlphaFoldDB" id="A0A9X2SAS0"/>